<protein>
    <recommendedName>
        <fullName evidence="5">C2H2-type domain-containing protein</fullName>
    </recommendedName>
</protein>
<reference evidence="1 4" key="2">
    <citation type="journal article" date="2019" name="Nat. Commun.">
        <title>A new type of DNA phosphorothioation-based antiviral system in archaea.</title>
        <authorList>
            <person name="Xiong L."/>
            <person name="Liu S."/>
            <person name="Chen S."/>
            <person name="Xiao Y."/>
            <person name="Zhu B."/>
            <person name="Gao Y."/>
            <person name="Zhang Y."/>
            <person name="Chen B."/>
            <person name="Luo J."/>
            <person name="Deng Z."/>
            <person name="Chen X."/>
            <person name="Wang L."/>
            <person name="Chen S."/>
        </authorList>
    </citation>
    <scope>NUCLEOTIDE SEQUENCE [LARGE SCALE GENOMIC DNA]</scope>
    <source>
        <strain evidence="1 4">CGMCC 1.10331</strain>
        <plasmid evidence="1 4">unnamed1</plasmid>
    </source>
</reference>
<evidence type="ECO:0000313" key="2">
    <source>
        <dbReference type="EMBL" id="SEG57749.1"/>
    </source>
</evidence>
<keyword evidence="3" id="KW-1185">Reference proteome</keyword>
<evidence type="ECO:0008006" key="5">
    <source>
        <dbReference type="Google" id="ProtNLM"/>
    </source>
</evidence>
<dbReference type="Proteomes" id="UP000236740">
    <property type="component" value="Unassembled WGS sequence"/>
</dbReference>
<dbReference type="AlphaFoldDB" id="A0A1H6BAD7"/>
<dbReference type="Proteomes" id="UP000296733">
    <property type="component" value="Plasmid unnamed1"/>
</dbReference>
<evidence type="ECO:0000313" key="1">
    <source>
        <dbReference type="EMBL" id="QCC49228.1"/>
    </source>
</evidence>
<reference evidence="2 3" key="1">
    <citation type="submission" date="2016-10" db="EMBL/GenBank/DDBJ databases">
        <authorList>
            <person name="de Groot N.N."/>
        </authorList>
    </citation>
    <scope>NUCLEOTIDE SEQUENCE [LARGE SCALE GENOMIC DNA]</scope>
    <source>
        <strain evidence="2 3">CGMCC 1.10331</strain>
    </source>
</reference>
<keyword evidence="1" id="KW-0614">Plasmid</keyword>
<evidence type="ECO:0000313" key="4">
    <source>
        <dbReference type="Proteomes" id="UP000296733"/>
    </source>
</evidence>
<dbReference type="KEGG" id="hlm:DV707_15870"/>
<sequence length="67" mass="7699">MRFRCRRCGARTDHSAAMSRHVVDEHGRSELGWDVVRVPESRSERPVAWLSNLPIRIRARCGNRGGQ</sequence>
<gene>
    <name evidence="1" type="ORF">DV707_15870</name>
    <name evidence="2" type="ORF">SAMN04488133_2700</name>
</gene>
<name>A0A1H6BAD7_9EURY</name>
<organism evidence="2 3">
    <name type="scientific">Halobellus limi</name>
    <dbReference type="NCBI Taxonomy" id="699433"/>
    <lineage>
        <taxon>Archaea</taxon>
        <taxon>Methanobacteriati</taxon>
        <taxon>Methanobacteriota</taxon>
        <taxon>Stenosarchaea group</taxon>
        <taxon>Halobacteria</taxon>
        <taxon>Halobacteriales</taxon>
        <taxon>Haloferacaceae</taxon>
        <taxon>Halobellus</taxon>
    </lineage>
</organism>
<proteinExistence type="predicted"/>
<evidence type="ECO:0000313" key="3">
    <source>
        <dbReference type="Proteomes" id="UP000236740"/>
    </source>
</evidence>
<dbReference type="EMBL" id="CP031312">
    <property type="protein sequence ID" value="QCC49228.1"/>
    <property type="molecule type" value="Genomic_DNA"/>
</dbReference>
<geneLocation type="plasmid" evidence="1">
    <name>unnamed1</name>
</geneLocation>
<dbReference type="EMBL" id="FNVN01000004">
    <property type="protein sequence ID" value="SEG57749.1"/>
    <property type="molecule type" value="Genomic_DNA"/>
</dbReference>
<accession>A0A1H6BAD7</accession>